<gene>
    <name evidence="2" type="ORF">PENTCL1PPCAC_16788</name>
</gene>
<dbReference type="PANTHER" id="PTHR47533:SF4">
    <property type="entry name" value="AB HYDROLASE-1 DOMAIN-CONTAINING PROTEIN"/>
    <property type="match status" value="1"/>
</dbReference>
<evidence type="ECO:0000313" key="2">
    <source>
        <dbReference type="EMBL" id="GMS94613.1"/>
    </source>
</evidence>
<dbReference type="Proteomes" id="UP001432027">
    <property type="component" value="Unassembled WGS sequence"/>
</dbReference>
<dbReference type="PANTHER" id="PTHR47533">
    <property type="entry name" value="PROTEIN CBG21859"/>
    <property type="match status" value="1"/>
</dbReference>
<evidence type="ECO:0000256" key="1">
    <source>
        <dbReference type="SAM" id="Phobius"/>
    </source>
</evidence>
<feature type="non-terminal residue" evidence="2">
    <location>
        <position position="314"/>
    </location>
</feature>
<sequence length="314" mass="36084">MPTPFDDRSVLDVAYEGSFYPYLYDGRDGAQRGFIPIMWEIIGQALRKNIRYNQISSFLSHSLLSLARALFLLSVTLTTFYHGAYFRGDTIVTVPPKQTTLSTLLSSLDTLQRYLLLDVHGKASPPLLSFFNDRVQFQPDKAAFFKQLCSDSKAVTFLFSGEKYQRTLINATCYLNPISISTPERATYKPFAGFAIDHPYFIITSRNFTSSKITKRINTVILRMFQDQQISSLWNPRSVDSLRHYYDDETQPKAEFNPMSFEQLSIVFYLLIGGNCASILLMAFEIVYYKVLHRHNLISALQRRSSKILQKYSV</sequence>
<keyword evidence="1" id="KW-1133">Transmembrane helix</keyword>
<organism evidence="2 3">
    <name type="scientific">Pristionchus entomophagus</name>
    <dbReference type="NCBI Taxonomy" id="358040"/>
    <lineage>
        <taxon>Eukaryota</taxon>
        <taxon>Metazoa</taxon>
        <taxon>Ecdysozoa</taxon>
        <taxon>Nematoda</taxon>
        <taxon>Chromadorea</taxon>
        <taxon>Rhabditida</taxon>
        <taxon>Rhabditina</taxon>
        <taxon>Diplogasteromorpha</taxon>
        <taxon>Diplogasteroidea</taxon>
        <taxon>Neodiplogasteridae</taxon>
        <taxon>Pristionchus</taxon>
    </lineage>
</organism>
<dbReference type="EMBL" id="BTSX01000004">
    <property type="protein sequence ID" value="GMS94613.1"/>
    <property type="molecule type" value="Genomic_DNA"/>
</dbReference>
<proteinExistence type="predicted"/>
<comment type="caution">
    <text evidence="2">The sequence shown here is derived from an EMBL/GenBank/DDBJ whole genome shotgun (WGS) entry which is preliminary data.</text>
</comment>
<reference evidence="2" key="1">
    <citation type="submission" date="2023-10" db="EMBL/GenBank/DDBJ databases">
        <title>Genome assembly of Pristionchus species.</title>
        <authorList>
            <person name="Yoshida K."/>
            <person name="Sommer R.J."/>
        </authorList>
    </citation>
    <scope>NUCLEOTIDE SEQUENCE</scope>
    <source>
        <strain evidence="2">RS0144</strain>
    </source>
</reference>
<dbReference type="AlphaFoldDB" id="A0AAV5TK28"/>
<keyword evidence="1" id="KW-0472">Membrane</keyword>
<protein>
    <submittedName>
        <fullName evidence="2">Uncharacterized protein</fullName>
    </submittedName>
</protein>
<keyword evidence="3" id="KW-1185">Reference proteome</keyword>
<feature type="transmembrane region" description="Helical" evidence="1">
    <location>
        <begin position="266"/>
        <end position="289"/>
    </location>
</feature>
<accession>A0AAV5TK28</accession>
<evidence type="ECO:0000313" key="3">
    <source>
        <dbReference type="Proteomes" id="UP001432027"/>
    </source>
</evidence>
<name>A0AAV5TK28_9BILA</name>
<keyword evidence="1" id="KW-0812">Transmembrane</keyword>